<dbReference type="CDD" id="cd06583">
    <property type="entry name" value="PGRP"/>
    <property type="match status" value="1"/>
</dbReference>
<evidence type="ECO:0000313" key="8">
    <source>
        <dbReference type="Proteomes" id="UP000648722"/>
    </source>
</evidence>
<keyword evidence="8" id="KW-1185">Reference proteome</keyword>
<dbReference type="EMBL" id="BMFS01000005">
    <property type="protein sequence ID" value="GGG99443.1"/>
    <property type="molecule type" value="Genomic_DNA"/>
</dbReference>
<dbReference type="PANTHER" id="PTHR30417:SF1">
    <property type="entry name" value="N-ACETYLMURAMOYL-L-ALANINE AMIDASE AMID"/>
    <property type="match status" value="1"/>
</dbReference>
<dbReference type="InterPro" id="IPR002502">
    <property type="entry name" value="Amidase_domain"/>
</dbReference>
<dbReference type="EC" id="3.5.1.28" evidence="3"/>
<reference evidence="8" key="1">
    <citation type="journal article" date="2019" name="Int. J. Syst. Evol. Microbiol.">
        <title>The Global Catalogue of Microorganisms (GCM) 10K type strain sequencing project: providing services to taxonomists for standard genome sequencing and annotation.</title>
        <authorList>
            <consortium name="The Broad Institute Genomics Platform"/>
            <consortium name="The Broad Institute Genome Sequencing Center for Infectious Disease"/>
            <person name="Wu L."/>
            <person name="Ma J."/>
        </authorList>
    </citation>
    <scope>NUCLEOTIDE SEQUENCE [LARGE SCALE GENOMIC DNA]</scope>
    <source>
        <strain evidence="8">CGMCC 1.12766</strain>
    </source>
</reference>
<name>A0ABQ1XP94_9PROT</name>
<evidence type="ECO:0000259" key="6">
    <source>
        <dbReference type="SMART" id="SM00644"/>
    </source>
</evidence>
<accession>A0ABQ1XP94</accession>
<gene>
    <name evidence="7" type="ORF">GCM10007420_14130</name>
</gene>
<dbReference type="InterPro" id="IPR036366">
    <property type="entry name" value="PGBDSf"/>
</dbReference>
<dbReference type="RefSeq" id="WP_188451870.1">
    <property type="nucleotide sequence ID" value="NZ_BMFS01000005.1"/>
</dbReference>
<dbReference type="InterPro" id="IPR036365">
    <property type="entry name" value="PGBD-like_sf"/>
</dbReference>
<dbReference type="Gene3D" id="1.10.101.10">
    <property type="entry name" value="PGBD-like superfamily/PGBD"/>
    <property type="match status" value="1"/>
</dbReference>
<dbReference type="SUPFAM" id="SSF47090">
    <property type="entry name" value="PGBD-like"/>
    <property type="match status" value="1"/>
</dbReference>
<comment type="similarity">
    <text evidence="2">Belongs to the N-acetylmuramoyl-L-alanine amidase 2 family.</text>
</comment>
<dbReference type="SMART" id="SM00644">
    <property type="entry name" value="Ami_2"/>
    <property type="match status" value="1"/>
</dbReference>
<dbReference type="InterPro" id="IPR036505">
    <property type="entry name" value="Amidase/PGRP_sf"/>
</dbReference>
<evidence type="ECO:0000256" key="2">
    <source>
        <dbReference type="ARBA" id="ARBA00007553"/>
    </source>
</evidence>
<sequence>MSPLVHPSPNFNERALPVSMLVLHYTGMETGRGAIDRLADPAAKVSSHYVVEEDGRIIAMVDEARRAWHAGLSYWRGITDVNSASIGIEIVNGGHEFGLPAFPDAQIDAVIRLSRQIIARHGIKPVNVTGHSDIAPGRKIDPGEKFPWERLAREGVGLWPDGAEAAKPDEARAATLLAAIGYDPAPPFNILLTEFQRRFRPLHIDGRLDAQTMGLIAAVAAKVPPA</sequence>
<evidence type="ECO:0000256" key="1">
    <source>
        <dbReference type="ARBA" id="ARBA00001561"/>
    </source>
</evidence>
<dbReference type="SUPFAM" id="SSF55846">
    <property type="entry name" value="N-acetylmuramoyl-L-alanine amidase-like"/>
    <property type="match status" value="1"/>
</dbReference>
<evidence type="ECO:0000256" key="4">
    <source>
        <dbReference type="ARBA" id="ARBA00022801"/>
    </source>
</evidence>
<evidence type="ECO:0000256" key="5">
    <source>
        <dbReference type="ARBA" id="ARBA00023316"/>
    </source>
</evidence>
<organism evidence="7 8">
    <name type="scientific">Glycocaulis albus</name>
    <dbReference type="NCBI Taxonomy" id="1382801"/>
    <lineage>
        <taxon>Bacteria</taxon>
        <taxon>Pseudomonadati</taxon>
        <taxon>Pseudomonadota</taxon>
        <taxon>Alphaproteobacteria</taxon>
        <taxon>Maricaulales</taxon>
        <taxon>Maricaulaceae</taxon>
        <taxon>Glycocaulis</taxon>
    </lineage>
</organism>
<dbReference type="Gene3D" id="3.40.80.10">
    <property type="entry name" value="Peptidoglycan recognition protein-like"/>
    <property type="match status" value="1"/>
</dbReference>
<dbReference type="Pfam" id="PF01510">
    <property type="entry name" value="Amidase_2"/>
    <property type="match status" value="1"/>
</dbReference>
<keyword evidence="5" id="KW-0961">Cell wall biogenesis/degradation</keyword>
<dbReference type="Proteomes" id="UP000648722">
    <property type="component" value="Unassembled WGS sequence"/>
</dbReference>
<protein>
    <recommendedName>
        <fullName evidence="3">N-acetylmuramoyl-L-alanine amidase</fullName>
        <ecNumber evidence="3">3.5.1.28</ecNumber>
    </recommendedName>
</protein>
<evidence type="ECO:0000256" key="3">
    <source>
        <dbReference type="ARBA" id="ARBA00011901"/>
    </source>
</evidence>
<keyword evidence="4" id="KW-0378">Hydrolase</keyword>
<proteinExistence type="inferred from homology"/>
<evidence type="ECO:0000313" key="7">
    <source>
        <dbReference type="EMBL" id="GGG99443.1"/>
    </source>
</evidence>
<dbReference type="InterPro" id="IPR051206">
    <property type="entry name" value="NAMLAA_amidase_2"/>
</dbReference>
<dbReference type="PANTHER" id="PTHR30417">
    <property type="entry name" value="N-ACETYLMURAMOYL-L-ALANINE AMIDASE AMID"/>
    <property type="match status" value="1"/>
</dbReference>
<comment type="catalytic activity">
    <reaction evidence="1">
        <text>Hydrolyzes the link between N-acetylmuramoyl residues and L-amino acid residues in certain cell-wall glycopeptides.</text>
        <dbReference type="EC" id="3.5.1.28"/>
    </reaction>
</comment>
<feature type="domain" description="N-acetylmuramoyl-L-alanine amidase" evidence="6">
    <location>
        <begin position="6"/>
        <end position="143"/>
    </location>
</feature>
<comment type="caution">
    <text evidence="7">The sequence shown here is derived from an EMBL/GenBank/DDBJ whole genome shotgun (WGS) entry which is preliminary data.</text>
</comment>